<dbReference type="GO" id="GO:0007015">
    <property type="term" value="P:actin filament organization"/>
    <property type="evidence" value="ECO:0007669"/>
    <property type="project" value="InterPro"/>
</dbReference>
<dbReference type="Pfam" id="PF01290">
    <property type="entry name" value="Thymosin"/>
    <property type="match status" value="1"/>
</dbReference>
<dbReference type="CDD" id="cd22059">
    <property type="entry name" value="WH2_BetaT"/>
    <property type="match status" value="1"/>
</dbReference>
<evidence type="ECO:0000256" key="7">
    <source>
        <dbReference type="ARBA" id="ARBA00025497"/>
    </source>
</evidence>
<feature type="region of interest" description="Disordered" evidence="8">
    <location>
        <begin position="77"/>
        <end position="99"/>
    </location>
</feature>
<evidence type="ECO:0000313" key="9">
    <source>
        <dbReference type="Ensembl" id="ENSOTSP00005113477.1"/>
    </source>
</evidence>
<proteinExistence type="inferred from homology"/>
<dbReference type="GO" id="GO:0005856">
    <property type="term" value="C:cytoskeleton"/>
    <property type="evidence" value="ECO:0007669"/>
    <property type="project" value="UniProtKB-SubCell"/>
</dbReference>
<dbReference type="Proteomes" id="UP000694402">
    <property type="component" value="Unassembled WGS sequence"/>
</dbReference>
<dbReference type="Ensembl" id="ENSOTST00005141393.1">
    <property type="protein sequence ID" value="ENSOTSP00005113477.1"/>
    <property type="gene ID" value="ENSOTSG00005052949.1"/>
</dbReference>
<keyword evidence="3" id="KW-0963">Cytoplasm</keyword>
<dbReference type="GO" id="GO:0030334">
    <property type="term" value="P:regulation of cell migration"/>
    <property type="evidence" value="ECO:0007669"/>
    <property type="project" value="TreeGrafter"/>
</dbReference>
<gene>
    <name evidence="9" type="primary">LOC112232565</name>
</gene>
<comment type="function">
    <text evidence="7">Plays an important role in the organization of the cytoskeleton. Binds to and sequesters actin monomers (G actin) and therefore inhibits actin polymerization.</text>
</comment>
<dbReference type="FunFam" id="1.20.5.520:FF:000001">
    <property type="entry name" value="Thymosin beta"/>
    <property type="match status" value="1"/>
</dbReference>
<evidence type="ECO:0000256" key="8">
    <source>
        <dbReference type="SAM" id="MobiDB-lite"/>
    </source>
</evidence>
<keyword evidence="5" id="KW-0009">Actin-binding</keyword>
<dbReference type="GO" id="GO:0005737">
    <property type="term" value="C:cytoplasm"/>
    <property type="evidence" value="ECO:0007669"/>
    <property type="project" value="TreeGrafter"/>
</dbReference>
<dbReference type="GO" id="GO:0003785">
    <property type="term" value="F:actin monomer binding"/>
    <property type="evidence" value="ECO:0007669"/>
    <property type="project" value="InterPro"/>
</dbReference>
<dbReference type="Gene3D" id="1.20.5.520">
    <property type="entry name" value="Single helix bin"/>
    <property type="match status" value="1"/>
</dbReference>
<evidence type="ECO:0000256" key="5">
    <source>
        <dbReference type="ARBA" id="ARBA00023203"/>
    </source>
</evidence>
<reference evidence="10" key="1">
    <citation type="journal article" date="2018" name="PLoS ONE">
        <title>Chinook salmon (Oncorhynchus tshawytscha) genome and transcriptome.</title>
        <authorList>
            <person name="Christensen K.A."/>
            <person name="Leong J.S."/>
            <person name="Sakhrani D."/>
            <person name="Biagi C.A."/>
            <person name="Minkley D.R."/>
            <person name="Withler R.E."/>
            <person name="Rondeau E.B."/>
            <person name="Koop B.F."/>
            <person name="Devlin R.H."/>
        </authorList>
    </citation>
    <scope>NUCLEOTIDE SEQUENCE [LARGE SCALE GENOMIC DNA]</scope>
</reference>
<evidence type="ECO:0000256" key="4">
    <source>
        <dbReference type="ARBA" id="ARBA00022990"/>
    </source>
</evidence>
<evidence type="ECO:0000256" key="3">
    <source>
        <dbReference type="ARBA" id="ARBA00022490"/>
    </source>
</evidence>
<reference evidence="9" key="2">
    <citation type="submission" date="2025-08" db="UniProtKB">
        <authorList>
            <consortium name="Ensembl"/>
        </authorList>
    </citation>
    <scope>IDENTIFICATION</scope>
</reference>
<evidence type="ECO:0000256" key="6">
    <source>
        <dbReference type="ARBA" id="ARBA00023212"/>
    </source>
</evidence>
<keyword evidence="10" id="KW-1185">Reference proteome</keyword>
<sequence length="99" mass="11089">AFFQTFLKCIFFRRKEGTDGCSLSRNQNVPVHIPVYQNQCIAADLSAWTSSKMGDNNPVKQGVETFDKKCLKKTSTAEKNTLPTKEDIEQEKKAEGGSK</sequence>
<dbReference type="PANTHER" id="PTHR12021">
    <property type="entry name" value="THYMOSIN BETA"/>
    <property type="match status" value="1"/>
</dbReference>
<comment type="similarity">
    <text evidence="2">Belongs to the thymosin beta family.</text>
</comment>
<dbReference type="PANTHER" id="PTHR12021:SF3">
    <property type="entry name" value="THYMOSIN BETA-4-LIKE"/>
    <property type="match status" value="1"/>
</dbReference>
<dbReference type="SMART" id="SM00152">
    <property type="entry name" value="THY"/>
    <property type="match status" value="1"/>
</dbReference>
<feature type="compositionally biased region" description="Basic and acidic residues" evidence="8">
    <location>
        <begin position="84"/>
        <end position="99"/>
    </location>
</feature>
<name>A0AAZ3P9Z5_ONCTS</name>
<keyword evidence="6" id="KW-0206">Cytoskeleton</keyword>
<comment type="subcellular location">
    <subcellularLocation>
        <location evidence="1">Cytoplasm</location>
        <location evidence="1">Cytoskeleton</location>
    </subcellularLocation>
</comment>
<protein>
    <submittedName>
        <fullName evidence="9">Thymosin beta 1</fullName>
    </submittedName>
</protein>
<evidence type="ECO:0000313" key="10">
    <source>
        <dbReference type="Proteomes" id="UP000694402"/>
    </source>
</evidence>
<dbReference type="AlphaFoldDB" id="A0AAZ3P9Z5"/>
<reference evidence="9" key="3">
    <citation type="submission" date="2025-09" db="UniProtKB">
        <authorList>
            <consortium name="Ensembl"/>
        </authorList>
    </citation>
    <scope>IDENTIFICATION</scope>
</reference>
<evidence type="ECO:0000256" key="1">
    <source>
        <dbReference type="ARBA" id="ARBA00004245"/>
    </source>
</evidence>
<evidence type="ECO:0000256" key="2">
    <source>
        <dbReference type="ARBA" id="ARBA00009511"/>
    </source>
</evidence>
<dbReference type="InterPro" id="IPR001152">
    <property type="entry name" value="Beta-thymosin"/>
</dbReference>
<dbReference type="GeneTree" id="ENSGT00940000176232"/>
<accession>A0AAZ3P9Z5</accession>
<organism evidence="9 10">
    <name type="scientific">Oncorhynchus tshawytscha</name>
    <name type="common">Chinook salmon</name>
    <name type="synonym">Salmo tshawytscha</name>
    <dbReference type="NCBI Taxonomy" id="74940"/>
    <lineage>
        <taxon>Eukaryota</taxon>
        <taxon>Metazoa</taxon>
        <taxon>Chordata</taxon>
        <taxon>Craniata</taxon>
        <taxon>Vertebrata</taxon>
        <taxon>Euteleostomi</taxon>
        <taxon>Actinopterygii</taxon>
        <taxon>Neopterygii</taxon>
        <taxon>Teleostei</taxon>
        <taxon>Protacanthopterygii</taxon>
        <taxon>Salmoniformes</taxon>
        <taxon>Salmonidae</taxon>
        <taxon>Salmoninae</taxon>
        <taxon>Oncorhynchus</taxon>
    </lineage>
</organism>
<keyword evidence="4" id="KW-0007">Acetylation</keyword>
<dbReference type="InterPro" id="IPR038386">
    <property type="entry name" value="Beta-thymosin_sf"/>
</dbReference>